<feature type="region of interest" description="Disordered" evidence="3">
    <location>
        <begin position="319"/>
        <end position="340"/>
    </location>
</feature>
<dbReference type="PROSITE" id="PS01124">
    <property type="entry name" value="HTH_ARAC_FAMILY_2"/>
    <property type="match status" value="1"/>
</dbReference>
<evidence type="ECO:0000259" key="4">
    <source>
        <dbReference type="PROSITE" id="PS01124"/>
    </source>
</evidence>
<dbReference type="PANTHER" id="PTHR43436:SF1">
    <property type="entry name" value="TRANSCRIPTIONAL REGULATORY PROTEIN"/>
    <property type="match status" value="1"/>
</dbReference>
<accession>E0SJD2</accession>
<dbReference type="AlphaFoldDB" id="E0SJD2"/>
<evidence type="ECO:0000313" key="5">
    <source>
        <dbReference type="EMBL" id="ADM97933.1"/>
    </source>
</evidence>
<proteinExistence type="predicted"/>
<gene>
    <name evidence="5" type="ordered locus">Dda3937_00656</name>
</gene>
<protein>
    <submittedName>
        <fullName evidence="5">Transcriptional regulator, AraC family</fullName>
    </submittedName>
</protein>
<dbReference type="InterPro" id="IPR018060">
    <property type="entry name" value="HTH_AraC"/>
</dbReference>
<evidence type="ECO:0000256" key="2">
    <source>
        <dbReference type="ARBA" id="ARBA00023163"/>
    </source>
</evidence>
<keyword evidence="1" id="KW-0805">Transcription regulation</keyword>
<dbReference type="PANTHER" id="PTHR43436">
    <property type="entry name" value="ARAC-FAMILY TRANSCRIPTIONAL REGULATOR"/>
    <property type="match status" value="1"/>
</dbReference>
<sequence length="340" mass="38324">MASSCWKDMLRKNTDQRRSMPNQQQQIRRHDAVAAACEAMVEIIGRWTAGQTDCLTPIPNFTLFRRDVPVPPTTCLVEPSIVLVVQGEKQMLVGGEAYPYNTQRFLITSLDLPANSQVDVASPEKPCLGLTMKFDLRIMAELIAQGSLPLPTARVNDRGIGIGTVTPVLIEPFRRMLDLLDEPGSIPVLAPLIEREIHYRLLMSDQAARLWQIASVGSQGHRVARAIDWLKMNYTATLRIDELAAYVQMSTSSLHHYFRQLTAMSPLQYQKWLRLNEARRLMLNEDFDAASAAFDVGYESPSQFSREYTRLFGAPPKRDIEGLRRKADPEGGGLLTRRAR</sequence>
<feature type="domain" description="HTH araC/xylS-type" evidence="4">
    <location>
        <begin position="224"/>
        <end position="322"/>
    </location>
</feature>
<dbReference type="SMART" id="SM00342">
    <property type="entry name" value="HTH_ARAC"/>
    <property type="match status" value="1"/>
</dbReference>
<dbReference type="EMBL" id="CP002038">
    <property type="protein sequence ID" value="ADM97933.1"/>
    <property type="molecule type" value="Genomic_DNA"/>
</dbReference>
<feature type="compositionally biased region" description="Basic and acidic residues" evidence="3">
    <location>
        <begin position="319"/>
        <end position="329"/>
    </location>
</feature>
<dbReference type="Gene3D" id="1.10.10.60">
    <property type="entry name" value="Homeodomain-like"/>
    <property type="match status" value="1"/>
</dbReference>
<evidence type="ECO:0000313" key="6">
    <source>
        <dbReference type="Proteomes" id="UP000006859"/>
    </source>
</evidence>
<dbReference type="SUPFAM" id="SSF46689">
    <property type="entry name" value="Homeodomain-like"/>
    <property type="match status" value="2"/>
</dbReference>
<dbReference type="InterPro" id="IPR009057">
    <property type="entry name" value="Homeodomain-like_sf"/>
</dbReference>
<dbReference type="GO" id="GO:0043565">
    <property type="term" value="F:sequence-specific DNA binding"/>
    <property type="evidence" value="ECO:0007669"/>
    <property type="project" value="InterPro"/>
</dbReference>
<name>E0SJD2_DICD3</name>
<dbReference type="Proteomes" id="UP000006859">
    <property type="component" value="Chromosome"/>
</dbReference>
<evidence type="ECO:0000256" key="1">
    <source>
        <dbReference type="ARBA" id="ARBA00023015"/>
    </source>
</evidence>
<keyword evidence="2" id="KW-0804">Transcription</keyword>
<organism evidence="5 6">
    <name type="scientific">Dickeya dadantii (strain 3937)</name>
    <name type="common">Erwinia chrysanthemi (strain 3937)</name>
    <dbReference type="NCBI Taxonomy" id="198628"/>
    <lineage>
        <taxon>Bacteria</taxon>
        <taxon>Pseudomonadati</taxon>
        <taxon>Pseudomonadota</taxon>
        <taxon>Gammaproteobacteria</taxon>
        <taxon>Enterobacterales</taxon>
        <taxon>Pectobacteriaceae</taxon>
        <taxon>Dickeya</taxon>
    </lineage>
</organism>
<keyword evidence="6" id="KW-1185">Reference proteome</keyword>
<dbReference type="KEGG" id="ddd:Dda3937_00656"/>
<dbReference type="eggNOG" id="COG2207">
    <property type="taxonomic scope" value="Bacteria"/>
</dbReference>
<dbReference type="GO" id="GO:0003700">
    <property type="term" value="F:DNA-binding transcription factor activity"/>
    <property type="evidence" value="ECO:0007669"/>
    <property type="project" value="InterPro"/>
</dbReference>
<dbReference type="HOGENOM" id="CLU_000445_100_0_6"/>
<dbReference type="STRING" id="198628.Dda3937_00656"/>
<evidence type="ECO:0000256" key="3">
    <source>
        <dbReference type="SAM" id="MobiDB-lite"/>
    </source>
</evidence>
<dbReference type="InterPro" id="IPR009594">
    <property type="entry name" value="Tscrpt_reg_HTH_AraC_N"/>
</dbReference>
<dbReference type="Pfam" id="PF12833">
    <property type="entry name" value="HTH_18"/>
    <property type="match status" value="1"/>
</dbReference>
<reference evidence="5 6" key="1">
    <citation type="journal article" date="2011" name="J. Bacteriol.">
        <title>Genome sequence of the plant-pathogenic bacterium Dickeya dadantii 3937.</title>
        <authorList>
            <person name="Glasner J.D."/>
            <person name="Yang C.H."/>
            <person name="Reverchon S."/>
            <person name="Hugouvieux-Cotte-Pattat N."/>
            <person name="Condemine G."/>
            <person name="Bohin J.P."/>
            <person name="Van Gijsegem F."/>
            <person name="Yang S."/>
            <person name="Franza T."/>
            <person name="Expert D."/>
            <person name="Plunkett G. III"/>
            <person name="San Francisco M.J."/>
            <person name="Charkowski A.O."/>
            <person name="Py B."/>
            <person name="Bell K."/>
            <person name="Rauscher L."/>
            <person name="Rodriguez-Palenzuela P."/>
            <person name="Toussaint A."/>
            <person name="Holeva M.C."/>
            <person name="He S.Y."/>
            <person name="Douet V."/>
            <person name="Boccara M."/>
            <person name="Blanco C."/>
            <person name="Toth I."/>
            <person name="Anderson B.D."/>
            <person name="Biehl B.S."/>
            <person name="Mau B."/>
            <person name="Flynn S.M."/>
            <person name="Barras F."/>
            <person name="Lindeberg M."/>
            <person name="Birch P.R."/>
            <person name="Tsuyumu S."/>
            <person name="Shi X."/>
            <person name="Hibbing M."/>
            <person name="Yap M.N."/>
            <person name="Carpentier M."/>
            <person name="Dassa E."/>
            <person name="Umehara M."/>
            <person name="Kim J.F."/>
            <person name="Rusch M."/>
            <person name="Soni P."/>
            <person name="Mayhew G.F."/>
            <person name="Fouts D.E."/>
            <person name="Gill S.R."/>
            <person name="Blattner F.R."/>
            <person name="Keen N.T."/>
            <person name="Perna N.T."/>
        </authorList>
    </citation>
    <scope>NUCLEOTIDE SEQUENCE [LARGE SCALE GENOMIC DNA]</scope>
    <source>
        <strain evidence="5 6">3937</strain>
    </source>
</reference>
<dbReference type="Pfam" id="PF06719">
    <property type="entry name" value="AraC_N"/>
    <property type="match status" value="1"/>
</dbReference>